<evidence type="ECO:0000313" key="8">
    <source>
        <dbReference type="EMBL" id="GIG43634.1"/>
    </source>
</evidence>
<feature type="transmembrane region" description="Helical" evidence="7">
    <location>
        <begin position="265"/>
        <end position="288"/>
    </location>
</feature>
<comment type="caution">
    <text evidence="8">The sequence shown here is derived from an EMBL/GenBank/DDBJ whole genome shotgun (WGS) entry which is preliminary data.</text>
</comment>
<feature type="transmembrane region" description="Helical" evidence="7">
    <location>
        <begin position="56"/>
        <end position="79"/>
    </location>
</feature>
<evidence type="ECO:0000256" key="5">
    <source>
        <dbReference type="ARBA" id="ARBA00023136"/>
    </source>
</evidence>
<organism evidence="8 9">
    <name type="scientific">Dactylosporangium siamense</name>
    <dbReference type="NCBI Taxonomy" id="685454"/>
    <lineage>
        <taxon>Bacteria</taxon>
        <taxon>Bacillati</taxon>
        <taxon>Actinomycetota</taxon>
        <taxon>Actinomycetes</taxon>
        <taxon>Micromonosporales</taxon>
        <taxon>Micromonosporaceae</taxon>
        <taxon>Dactylosporangium</taxon>
    </lineage>
</organism>
<feature type="transmembrane region" description="Helical" evidence="7">
    <location>
        <begin position="295"/>
        <end position="313"/>
    </location>
</feature>
<dbReference type="Pfam" id="PF07690">
    <property type="entry name" value="MFS_1"/>
    <property type="match status" value="1"/>
</dbReference>
<keyword evidence="5 7" id="KW-0472">Membrane</keyword>
<feature type="transmembrane region" description="Helical" evidence="7">
    <location>
        <begin position="99"/>
        <end position="124"/>
    </location>
</feature>
<feature type="compositionally biased region" description="Basic and acidic residues" evidence="6">
    <location>
        <begin position="469"/>
        <end position="481"/>
    </location>
</feature>
<evidence type="ECO:0000256" key="1">
    <source>
        <dbReference type="ARBA" id="ARBA00004651"/>
    </source>
</evidence>
<accession>A0A919PGQ6</accession>
<dbReference type="InterPro" id="IPR011701">
    <property type="entry name" value="MFS"/>
</dbReference>
<keyword evidence="2" id="KW-1003">Cell membrane</keyword>
<feature type="transmembrane region" description="Helical" evidence="7">
    <location>
        <begin position="354"/>
        <end position="376"/>
    </location>
</feature>
<protein>
    <submittedName>
        <fullName evidence="8">MFS transporter</fullName>
    </submittedName>
</protein>
<dbReference type="AlphaFoldDB" id="A0A919PGQ6"/>
<feature type="region of interest" description="Disordered" evidence="6">
    <location>
        <begin position="444"/>
        <end position="500"/>
    </location>
</feature>
<reference evidence="8" key="1">
    <citation type="submission" date="2021-01" db="EMBL/GenBank/DDBJ databases">
        <title>Whole genome shotgun sequence of Dactylosporangium siamense NBRC 106093.</title>
        <authorList>
            <person name="Komaki H."/>
            <person name="Tamura T."/>
        </authorList>
    </citation>
    <scope>NUCLEOTIDE SEQUENCE</scope>
    <source>
        <strain evidence="8">NBRC 106093</strain>
    </source>
</reference>
<sequence length="500" mass="52553">MSDPDESTDGPASAREALTNREYLAVFAASALSWFGDSAARAAVIALVYQRTQSPIASAAAFAISYLPWLGIGAVLSAITERHSYRKIMILSDLIRMGIMVALAVFGGLPVAGLIGLLFVSALLSPPFDSARSALLPRILQGERYVTALTLQRTAGQFALIAGYAAGAALTALDARYALLLNAATFGVSALLVTVRVKERTPSLTADKRTNLLRETAEGYTVVFRSPVMRSIALVVFCGVCFGVVPEGLAAAWAADLANGPNAVYLGTIMVASAVGFLAGSIVMTWLVKPQRRNAYIRPFALITPLALVPALFDLNIYGVVAMTLISGGALAGTLPATNGLFVQVLPPAYRARAFGVMQSGVHLIQGGSILFTGWLASHNPLPQVVGYFAIVGVVIMAAVVATWPAHATVADAIAANKVRVAADEHAGTHGTDEQFGEVTIDLGRAPLPTRRPRPSPGPSQRRMPAVDPSERTVDLSERTTELGSLPPRSLSRGRGIVDG</sequence>
<proteinExistence type="predicted"/>
<name>A0A919PGQ6_9ACTN</name>
<dbReference type="RefSeq" id="WP_203845488.1">
    <property type="nucleotide sequence ID" value="NZ_BAAAVW010000004.1"/>
</dbReference>
<evidence type="ECO:0000256" key="6">
    <source>
        <dbReference type="SAM" id="MobiDB-lite"/>
    </source>
</evidence>
<keyword evidence="9" id="KW-1185">Reference proteome</keyword>
<dbReference type="GO" id="GO:0022857">
    <property type="term" value="F:transmembrane transporter activity"/>
    <property type="evidence" value="ECO:0007669"/>
    <property type="project" value="InterPro"/>
</dbReference>
<evidence type="ECO:0000256" key="7">
    <source>
        <dbReference type="SAM" id="Phobius"/>
    </source>
</evidence>
<feature type="transmembrane region" description="Helical" evidence="7">
    <location>
        <begin position="319"/>
        <end position="342"/>
    </location>
</feature>
<comment type="subcellular location">
    <subcellularLocation>
        <location evidence="1">Cell membrane</location>
        <topology evidence="1">Multi-pass membrane protein</topology>
    </subcellularLocation>
</comment>
<feature type="transmembrane region" description="Helical" evidence="7">
    <location>
        <begin position="232"/>
        <end position="253"/>
    </location>
</feature>
<evidence type="ECO:0000313" key="9">
    <source>
        <dbReference type="Proteomes" id="UP000660611"/>
    </source>
</evidence>
<evidence type="ECO:0000256" key="3">
    <source>
        <dbReference type="ARBA" id="ARBA00022692"/>
    </source>
</evidence>
<keyword evidence="3 7" id="KW-0812">Transmembrane</keyword>
<dbReference type="PANTHER" id="PTHR23513">
    <property type="entry name" value="INTEGRAL MEMBRANE EFFLUX PROTEIN-RELATED"/>
    <property type="match status" value="1"/>
</dbReference>
<feature type="transmembrane region" description="Helical" evidence="7">
    <location>
        <begin position="388"/>
        <end position="410"/>
    </location>
</feature>
<gene>
    <name evidence="8" type="ORF">Dsi01nite_016750</name>
</gene>
<dbReference type="PANTHER" id="PTHR23513:SF11">
    <property type="entry name" value="STAPHYLOFERRIN A TRANSPORTER"/>
    <property type="match status" value="1"/>
</dbReference>
<dbReference type="GO" id="GO:0005886">
    <property type="term" value="C:plasma membrane"/>
    <property type="evidence" value="ECO:0007669"/>
    <property type="project" value="UniProtKB-SubCell"/>
</dbReference>
<dbReference type="EMBL" id="BONQ01000025">
    <property type="protein sequence ID" value="GIG43634.1"/>
    <property type="molecule type" value="Genomic_DNA"/>
</dbReference>
<evidence type="ECO:0000256" key="2">
    <source>
        <dbReference type="ARBA" id="ARBA00022475"/>
    </source>
</evidence>
<dbReference type="Gene3D" id="1.20.1250.20">
    <property type="entry name" value="MFS general substrate transporter like domains"/>
    <property type="match status" value="1"/>
</dbReference>
<dbReference type="InterPro" id="IPR036259">
    <property type="entry name" value="MFS_trans_sf"/>
</dbReference>
<dbReference type="SUPFAM" id="SSF103473">
    <property type="entry name" value="MFS general substrate transporter"/>
    <property type="match status" value="1"/>
</dbReference>
<evidence type="ECO:0000256" key="4">
    <source>
        <dbReference type="ARBA" id="ARBA00022989"/>
    </source>
</evidence>
<keyword evidence="4 7" id="KW-1133">Transmembrane helix</keyword>
<dbReference type="Proteomes" id="UP000660611">
    <property type="component" value="Unassembled WGS sequence"/>
</dbReference>
<dbReference type="CDD" id="cd06173">
    <property type="entry name" value="MFS_MefA_like"/>
    <property type="match status" value="1"/>
</dbReference>